<feature type="transmembrane region" description="Helical" evidence="7">
    <location>
        <begin position="356"/>
        <end position="376"/>
    </location>
</feature>
<dbReference type="CDD" id="cd17369">
    <property type="entry name" value="MFS_ShiA_like"/>
    <property type="match status" value="1"/>
</dbReference>
<dbReference type="EMBL" id="JBHUNE010000006">
    <property type="protein sequence ID" value="MFD2758089.1"/>
    <property type="molecule type" value="Genomic_DNA"/>
</dbReference>
<dbReference type="PANTHER" id="PTHR43045:SF2">
    <property type="entry name" value="INNER MEMBRANE METABOLITE TRANSPORT PROTEIN YHJE"/>
    <property type="match status" value="1"/>
</dbReference>
<dbReference type="RefSeq" id="WP_019618543.1">
    <property type="nucleotide sequence ID" value="NZ_JBHUNE010000006.1"/>
</dbReference>
<keyword evidence="4 7" id="KW-0812">Transmembrane</keyword>
<feature type="transmembrane region" description="Helical" evidence="7">
    <location>
        <begin position="173"/>
        <end position="196"/>
    </location>
</feature>
<keyword evidence="2" id="KW-0813">Transport</keyword>
<evidence type="ECO:0000256" key="4">
    <source>
        <dbReference type="ARBA" id="ARBA00022692"/>
    </source>
</evidence>
<dbReference type="InterPro" id="IPR020846">
    <property type="entry name" value="MFS_dom"/>
</dbReference>
<evidence type="ECO:0000256" key="1">
    <source>
        <dbReference type="ARBA" id="ARBA00004651"/>
    </source>
</evidence>
<feature type="transmembrane region" description="Helical" evidence="7">
    <location>
        <begin position="208"/>
        <end position="229"/>
    </location>
</feature>
<dbReference type="Pfam" id="PF00083">
    <property type="entry name" value="Sugar_tr"/>
    <property type="match status" value="2"/>
</dbReference>
<feature type="transmembrane region" description="Helical" evidence="7">
    <location>
        <begin position="134"/>
        <end position="161"/>
    </location>
</feature>
<feature type="transmembrane region" description="Helical" evidence="7">
    <location>
        <begin position="64"/>
        <end position="88"/>
    </location>
</feature>
<evidence type="ECO:0000256" key="3">
    <source>
        <dbReference type="ARBA" id="ARBA00022475"/>
    </source>
</evidence>
<dbReference type="PROSITE" id="PS50850">
    <property type="entry name" value="MFS"/>
    <property type="match status" value="1"/>
</dbReference>
<dbReference type="Gene3D" id="1.20.1250.20">
    <property type="entry name" value="MFS general substrate transporter like domains"/>
    <property type="match status" value="2"/>
</dbReference>
<sequence length="479" mass="50997">MSHDTSTINTGAAPAASGAQKNKPWQVIVASLVGTSIEFYDFYVYATAASLVFPALFFPSDDPITGLLASFAVFGVAFIARPFGSILFGHFGDRVGRKGTLVGTLLVMGVATFLIGCLPTAANADGSINENMTVLAPALLVLMRFCQGLGLGGEWSGAALLATENAPKNKRAIYGTFPQLGAPIGFILGNTLFVVLNFTLTAEQFLTWGWRVPFLISALLVILGLWVRIQLTETPAFQKVVREDHVVKAPLVEVFRKSWRAILLGTFVMLATYVLFYMMTAFMLTYGSTPTTEQAAATAAEAGTAFDAGSYVGGLGYPKTEFLIMLIIAVAFFGLFTLVSGPLAEKFGRRKMLMTITALIFVFGFAMTPILGLGHFGVQAQLIIGMALMGLTFGPMGAVLPEYFPANTRYTGSAVAYNLSSVIGAGIAPTVFVALWSFGGGSPFWVGVYLAGAALLTFIALVFSKETKDTDYENESVAA</sequence>
<evidence type="ECO:0000259" key="8">
    <source>
        <dbReference type="PROSITE" id="PS50850"/>
    </source>
</evidence>
<reference evidence="10" key="1">
    <citation type="journal article" date="2019" name="Int. J. Syst. Evol. Microbiol.">
        <title>The Global Catalogue of Microorganisms (GCM) 10K type strain sequencing project: providing services to taxonomists for standard genome sequencing and annotation.</title>
        <authorList>
            <consortium name="The Broad Institute Genomics Platform"/>
            <consortium name="The Broad Institute Genome Sequencing Center for Infectious Disease"/>
            <person name="Wu L."/>
            <person name="Ma J."/>
        </authorList>
    </citation>
    <scope>NUCLEOTIDE SEQUENCE [LARGE SCALE GENOMIC DNA]</scope>
    <source>
        <strain evidence="10">TISTR 1514</strain>
    </source>
</reference>
<evidence type="ECO:0000256" key="2">
    <source>
        <dbReference type="ARBA" id="ARBA00022448"/>
    </source>
</evidence>
<feature type="transmembrane region" description="Helical" evidence="7">
    <location>
        <begin position="416"/>
        <end position="438"/>
    </location>
</feature>
<name>A0ABW5V095_9MICO</name>
<dbReference type="SUPFAM" id="SSF103473">
    <property type="entry name" value="MFS general substrate transporter"/>
    <property type="match status" value="1"/>
</dbReference>
<keyword evidence="3" id="KW-1003">Cell membrane</keyword>
<proteinExistence type="predicted"/>
<keyword evidence="6 7" id="KW-0472">Membrane</keyword>
<dbReference type="Proteomes" id="UP001597492">
    <property type="component" value="Unassembled WGS sequence"/>
</dbReference>
<dbReference type="PROSITE" id="PS00216">
    <property type="entry name" value="SUGAR_TRANSPORT_1"/>
    <property type="match status" value="1"/>
</dbReference>
<evidence type="ECO:0000256" key="7">
    <source>
        <dbReference type="SAM" id="Phobius"/>
    </source>
</evidence>
<keyword evidence="10" id="KW-1185">Reference proteome</keyword>
<dbReference type="PANTHER" id="PTHR43045">
    <property type="entry name" value="SHIKIMATE TRANSPORTER"/>
    <property type="match status" value="1"/>
</dbReference>
<accession>A0ABW5V095</accession>
<feature type="transmembrane region" description="Helical" evidence="7">
    <location>
        <begin position="100"/>
        <end position="122"/>
    </location>
</feature>
<feature type="domain" description="Major facilitator superfamily (MFS) profile" evidence="8">
    <location>
        <begin position="27"/>
        <end position="469"/>
    </location>
</feature>
<dbReference type="InterPro" id="IPR005829">
    <property type="entry name" value="Sugar_transporter_CS"/>
</dbReference>
<comment type="caution">
    <text evidence="9">The sequence shown here is derived from an EMBL/GenBank/DDBJ whole genome shotgun (WGS) entry which is preliminary data.</text>
</comment>
<feature type="transmembrane region" description="Helical" evidence="7">
    <location>
        <begin position="382"/>
        <end position="404"/>
    </location>
</feature>
<feature type="transmembrane region" description="Helical" evidence="7">
    <location>
        <begin position="444"/>
        <end position="463"/>
    </location>
</feature>
<comment type="subcellular location">
    <subcellularLocation>
        <location evidence="1">Cell membrane</location>
        <topology evidence="1">Multi-pass membrane protein</topology>
    </subcellularLocation>
</comment>
<feature type="transmembrane region" description="Helical" evidence="7">
    <location>
        <begin position="261"/>
        <end position="284"/>
    </location>
</feature>
<evidence type="ECO:0000256" key="6">
    <source>
        <dbReference type="ARBA" id="ARBA00023136"/>
    </source>
</evidence>
<gene>
    <name evidence="9" type="ORF">ACFSW7_06835</name>
</gene>
<feature type="transmembrane region" description="Helical" evidence="7">
    <location>
        <begin position="322"/>
        <end position="344"/>
    </location>
</feature>
<keyword evidence="5 7" id="KW-1133">Transmembrane helix</keyword>
<evidence type="ECO:0000313" key="9">
    <source>
        <dbReference type="EMBL" id="MFD2758089.1"/>
    </source>
</evidence>
<protein>
    <submittedName>
        <fullName evidence="9">MFS transporter</fullName>
    </submittedName>
</protein>
<evidence type="ECO:0000256" key="5">
    <source>
        <dbReference type="ARBA" id="ARBA00022989"/>
    </source>
</evidence>
<evidence type="ECO:0000313" key="10">
    <source>
        <dbReference type="Proteomes" id="UP001597492"/>
    </source>
</evidence>
<organism evidence="9 10">
    <name type="scientific">Gulosibacter faecalis</name>
    <dbReference type="NCBI Taxonomy" id="272240"/>
    <lineage>
        <taxon>Bacteria</taxon>
        <taxon>Bacillati</taxon>
        <taxon>Actinomycetota</taxon>
        <taxon>Actinomycetes</taxon>
        <taxon>Micrococcales</taxon>
        <taxon>Microbacteriaceae</taxon>
        <taxon>Gulosibacter</taxon>
    </lineage>
</organism>
<dbReference type="InterPro" id="IPR005828">
    <property type="entry name" value="MFS_sugar_transport-like"/>
</dbReference>
<dbReference type="InterPro" id="IPR036259">
    <property type="entry name" value="MFS_trans_sf"/>
</dbReference>